<proteinExistence type="predicted"/>
<name>M1WEW2_CLAP2</name>
<dbReference type="VEuPathDB" id="FungiDB:CPUR_04267"/>
<evidence type="ECO:0000256" key="1">
    <source>
        <dbReference type="SAM" id="MobiDB-lite"/>
    </source>
</evidence>
<feature type="compositionally biased region" description="Low complexity" evidence="1">
    <location>
        <begin position="23"/>
        <end position="35"/>
    </location>
</feature>
<organism evidence="2 3">
    <name type="scientific">Claviceps purpurea (strain 20.1)</name>
    <name type="common">Ergot fungus</name>
    <name type="synonym">Sphacelia segetum</name>
    <dbReference type="NCBI Taxonomy" id="1111077"/>
    <lineage>
        <taxon>Eukaryota</taxon>
        <taxon>Fungi</taxon>
        <taxon>Dikarya</taxon>
        <taxon>Ascomycota</taxon>
        <taxon>Pezizomycotina</taxon>
        <taxon>Sordariomycetes</taxon>
        <taxon>Hypocreomycetidae</taxon>
        <taxon>Hypocreales</taxon>
        <taxon>Clavicipitaceae</taxon>
        <taxon>Claviceps</taxon>
    </lineage>
</organism>
<dbReference type="AlphaFoldDB" id="M1WEW2"/>
<dbReference type="Proteomes" id="UP000016801">
    <property type="component" value="Unassembled WGS sequence"/>
</dbReference>
<dbReference type="EMBL" id="CAGA01000022">
    <property type="protein sequence ID" value="CCE30419.1"/>
    <property type="molecule type" value="Genomic_DNA"/>
</dbReference>
<evidence type="ECO:0000313" key="3">
    <source>
        <dbReference type="Proteomes" id="UP000016801"/>
    </source>
</evidence>
<comment type="caution">
    <text evidence="2">The sequence shown here is derived from an EMBL/GenBank/DDBJ whole genome shotgun (WGS) entry which is preliminary data.</text>
</comment>
<feature type="region of interest" description="Disordered" evidence="1">
    <location>
        <begin position="1"/>
        <end position="37"/>
    </location>
</feature>
<reference evidence="2 3" key="1">
    <citation type="journal article" date="2013" name="PLoS Genet.">
        <title>Plant-symbiotic fungi as chemical engineers: Multi-genome analysis of the Clavicipitaceae reveals dynamics of alkaloid loci.</title>
        <authorList>
            <person name="Schardl C.L."/>
            <person name="Young C.A."/>
            <person name="Hesse U."/>
            <person name="Amyotte S.G."/>
            <person name="Andreeva K."/>
            <person name="Calie P.J."/>
            <person name="Fleetwood D.J."/>
            <person name="Haws D.C."/>
            <person name="Moore N."/>
            <person name="Oeser B."/>
            <person name="Panaccione D.G."/>
            <person name="Schweri K.K."/>
            <person name="Voisey C.R."/>
            <person name="Farman M.L."/>
            <person name="Jaromczyk J.W."/>
            <person name="Roe B.A."/>
            <person name="O'Sullivan D.M."/>
            <person name="Scott B."/>
            <person name="Tudzynski P."/>
            <person name="An Z."/>
            <person name="Arnaoudova E.G."/>
            <person name="Bullock C.T."/>
            <person name="Charlton N.D."/>
            <person name="Chen L."/>
            <person name="Cox M."/>
            <person name="Dinkins R.D."/>
            <person name="Florea S."/>
            <person name="Glenn A.E."/>
            <person name="Gordon A."/>
            <person name="Gueldener U."/>
            <person name="Harris D.R."/>
            <person name="Hollin W."/>
            <person name="Jaromczyk J."/>
            <person name="Johnson R.D."/>
            <person name="Khan A.K."/>
            <person name="Leistner E."/>
            <person name="Leuchtmann A."/>
            <person name="Li C."/>
            <person name="Liu J."/>
            <person name="Liu J."/>
            <person name="Liu M."/>
            <person name="Mace W."/>
            <person name="Machado C."/>
            <person name="Nagabhyru P."/>
            <person name="Pan J."/>
            <person name="Schmid J."/>
            <person name="Sugawara K."/>
            <person name="Steiner U."/>
            <person name="Takach J.E."/>
            <person name="Tanaka E."/>
            <person name="Webb J.S."/>
            <person name="Wilson E.V."/>
            <person name="Wiseman J.L."/>
            <person name="Yoshida R."/>
            <person name="Zeng Z."/>
        </authorList>
    </citation>
    <scope>NUCLEOTIDE SEQUENCE [LARGE SCALE GENOMIC DNA]</scope>
    <source>
        <strain evidence="2 3">20.1</strain>
    </source>
</reference>
<gene>
    <name evidence="2" type="ORF">CPUR_04267</name>
</gene>
<evidence type="ECO:0000313" key="2">
    <source>
        <dbReference type="EMBL" id="CCE30419.1"/>
    </source>
</evidence>
<dbReference type="HOGENOM" id="CLU_2209760_0_0_1"/>
<protein>
    <submittedName>
        <fullName evidence="2">Uncharacterized protein</fullName>
    </submittedName>
</protein>
<accession>M1WEW2</accession>
<sequence>MTSAGKEATRRPPAQAPFLNRLPPQQQGSPSRSPSAFSLQRNIFRCMEPAPGNRPAQIEEKAFLSVGVPMPDGEEREEAEARRKADFFRERAMDGLWGGIGGKARVG</sequence>
<keyword evidence="3" id="KW-1185">Reference proteome</keyword>